<dbReference type="AlphaFoldDB" id="A0A3M6TJZ3"/>
<evidence type="ECO:0000256" key="4">
    <source>
        <dbReference type="ARBA" id="ARBA00023136"/>
    </source>
</evidence>
<keyword evidence="9" id="KW-1185">Reference proteome</keyword>
<dbReference type="STRING" id="46731.A0A3M6TJZ3"/>
<sequence length="334" mass="37515">MKAGIRVLFGIIGSLAIINNSLLLVVIFRNRALLKTPYNRLVLSLAITDLITGIGIFVTPSYIIGPDSIKVSSGGFGQFFCRVIYSQYLVFTLGIVSVYTVACMAMDRWLAVVRPTKYKTILTKSRVNICVLCVWILSVLLNAPHLMEITATSGSDRKEQCLWIVLTGGTTRRVVAFLEFVGKFFLPLLVAAVTLVSIYNHVKSSPALFQTNRGKAGLRLLRMCLLTAVILGVSWFPNQLYYLLFKYDITRMDTPLHHFTVFMCMFNSCVNPLIYCLSNKMYRRYFTLLLCPWHRARVTEMEMTACDSVSRANEIRPTQTIGPSEASVTNMAIA</sequence>
<keyword evidence="5" id="KW-0807">Transducer</keyword>
<feature type="transmembrane region" description="Helical" evidence="6">
    <location>
        <begin position="220"/>
        <end position="236"/>
    </location>
</feature>
<feature type="transmembrane region" description="Helical" evidence="6">
    <location>
        <begin position="180"/>
        <end position="199"/>
    </location>
</feature>
<keyword evidence="5" id="KW-0675">Receptor</keyword>
<name>A0A3M6TJZ3_POCDA</name>
<keyword evidence="4 6" id="KW-0472">Membrane</keyword>
<keyword evidence="3 6" id="KW-1133">Transmembrane helix</keyword>
<dbReference type="GO" id="GO:0004930">
    <property type="term" value="F:G protein-coupled receptor activity"/>
    <property type="evidence" value="ECO:0007669"/>
    <property type="project" value="UniProtKB-KW"/>
</dbReference>
<dbReference type="PROSITE" id="PS00237">
    <property type="entry name" value="G_PROTEIN_RECEP_F1_1"/>
    <property type="match status" value="1"/>
</dbReference>
<accession>A0A3M6TJZ3</accession>
<dbReference type="PANTHER" id="PTHR45698">
    <property type="entry name" value="TRACE AMINE-ASSOCIATED RECEPTOR 19N-RELATED"/>
    <property type="match status" value="1"/>
</dbReference>
<dbReference type="Pfam" id="PF00001">
    <property type="entry name" value="7tm_1"/>
    <property type="match status" value="1"/>
</dbReference>
<comment type="caution">
    <text evidence="8">The sequence shown here is derived from an EMBL/GenBank/DDBJ whole genome shotgun (WGS) entry which is preliminary data.</text>
</comment>
<dbReference type="PRINTS" id="PR00237">
    <property type="entry name" value="GPCRRHODOPSN"/>
</dbReference>
<evidence type="ECO:0000313" key="9">
    <source>
        <dbReference type="Proteomes" id="UP000275408"/>
    </source>
</evidence>
<feature type="transmembrane region" description="Helical" evidence="6">
    <location>
        <begin position="127"/>
        <end position="147"/>
    </location>
</feature>
<evidence type="ECO:0000256" key="6">
    <source>
        <dbReference type="SAM" id="Phobius"/>
    </source>
</evidence>
<protein>
    <recommendedName>
        <fullName evidence="7">G-protein coupled receptors family 1 profile domain-containing protein</fullName>
    </recommendedName>
</protein>
<dbReference type="Gene3D" id="1.20.1070.10">
    <property type="entry name" value="Rhodopsin 7-helix transmembrane proteins"/>
    <property type="match status" value="1"/>
</dbReference>
<evidence type="ECO:0000256" key="2">
    <source>
        <dbReference type="ARBA" id="ARBA00022692"/>
    </source>
</evidence>
<keyword evidence="2 5" id="KW-0812">Transmembrane</keyword>
<dbReference type="InterPro" id="IPR017452">
    <property type="entry name" value="GPCR_Rhodpsn_7TM"/>
</dbReference>
<dbReference type="GO" id="GO:0016020">
    <property type="term" value="C:membrane"/>
    <property type="evidence" value="ECO:0007669"/>
    <property type="project" value="UniProtKB-SubCell"/>
</dbReference>
<evidence type="ECO:0000259" key="7">
    <source>
        <dbReference type="PROSITE" id="PS50262"/>
    </source>
</evidence>
<reference evidence="8 9" key="1">
    <citation type="journal article" date="2018" name="Sci. Rep.">
        <title>Comparative analysis of the Pocillopora damicornis genome highlights role of immune system in coral evolution.</title>
        <authorList>
            <person name="Cunning R."/>
            <person name="Bay R.A."/>
            <person name="Gillette P."/>
            <person name="Baker A.C."/>
            <person name="Traylor-Knowles N."/>
        </authorList>
    </citation>
    <scope>NUCLEOTIDE SEQUENCE [LARGE SCALE GENOMIC DNA]</scope>
    <source>
        <strain evidence="8">RSMAS</strain>
        <tissue evidence="8">Whole animal</tissue>
    </source>
</reference>
<feature type="transmembrane region" description="Helical" evidence="6">
    <location>
        <begin position="256"/>
        <end position="277"/>
    </location>
</feature>
<dbReference type="CDD" id="cd00637">
    <property type="entry name" value="7tm_classA_rhodopsin-like"/>
    <property type="match status" value="1"/>
</dbReference>
<keyword evidence="5" id="KW-0297">G-protein coupled receptor</keyword>
<dbReference type="PROSITE" id="PS50262">
    <property type="entry name" value="G_PROTEIN_RECEP_F1_2"/>
    <property type="match status" value="1"/>
</dbReference>
<evidence type="ECO:0000313" key="8">
    <source>
        <dbReference type="EMBL" id="RMX41666.1"/>
    </source>
</evidence>
<gene>
    <name evidence="8" type="ORF">pdam_00015866</name>
</gene>
<dbReference type="Proteomes" id="UP000275408">
    <property type="component" value="Unassembled WGS sequence"/>
</dbReference>
<dbReference type="InterPro" id="IPR000276">
    <property type="entry name" value="GPCR_Rhodpsn"/>
</dbReference>
<proteinExistence type="inferred from homology"/>
<dbReference type="SUPFAM" id="SSF81321">
    <property type="entry name" value="Family A G protein-coupled receptor-like"/>
    <property type="match status" value="1"/>
</dbReference>
<dbReference type="PANTHER" id="PTHR45698:SF1">
    <property type="entry name" value="TRACE AMINE-ASSOCIATED RECEPTOR 13C-LIKE"/>
    <property type="match status" value="1"/>
</dbReference>
<dbReference type="SMART" id="SM01381">
    <property type="entry name" value="7TM_GPCR_Srsx"/>
    <property type="match status" value="1"/>
</dbReference>
<dbReference type="EMBL" id="RCHS01003461">
    <property type="protein sequence ID" value="RMX41666.1"/>
    <property type="molecule type" value="Genomic_DNA"/>
</dbReference>
<feature type="transmembrane region" description="Helical" evidence="6">
    <location>
        <begin position="6"/>
        <end position="29"/>
    </location>
</feature>
<feature type="transmembrane region" description="Helical" evidence="6">
    <location>
        <begin position="41"/>
        <end position="64"/>
    </location>
</feature>
<comment type="subcellular location">
    <subcellularLocation>
        <location evidence="1">Membrane</location>
    </subcellularLocation>
</comment>
<evidence type="ECO:0000256" key="5">
    <source>
        <dbReference type="RuleBase" id="RU000688"/>
    </source>
</evidence>
<evidence type="ECO:0000256" key="1">
    <source>
        <dbReference type="ARBA" id="ARBA00004370"/>
    </source>
</evidence>
<dbReference type="OrthoDB" id="10042731at2759"/>
<dbReference type="OMA" id="AGRLYCI"/>
<feature type="domain" description="G-protein coupled receptors family 1 profile" evidence="7">
    <location>
        <begin position="19"/>
        <end position="275"/>
    </location>
</feature>
<feature type="transmembrane region" description="Helical" evidence="6">
    <location>
        <begin position="84"/>
        <end position="106"/>
    </location>
</feature>
<comment type="similarity">
    <text evidence="5">Belongs to the G-protein coupled receptor 1 family.</text>
</comment>
<organism evidence="8 9">
    <name type="scientific">Pocillopora damicornis</name>
    <name type="common">Cauliflower coral</name>
    <name type="synonym">Millepora damicornis</name>
    <dbReference type="NCBI Taxonomy" id="46731"/>
    <lineage>
        <taxon>Eukaryota</taxon>
        <taxon>Metazoa</taxon>
        <taxon>Cnidaria</taxon>
        <taxon>Anthozoa</taxon>
        <taxon>Hexacorallia</taxon>
        <taxon>Scleractinia</taxon>
        <taxon>Astrocoeniina</taxon>
        <taxon>Pocilloporidae</taxon>
        <taxon>Pocillopora</taxon>
    </lineage>
</organism>
<evidence type="ECO:0000256" key="3">
    <source>
        <dbReference type="ARBA" id="ARBA00022989"/>
    </source>
</evidence>